<dbReference type="EMBL" id="JAPDDP010000087">
    <property type="protein sequence ID" value="MDA0184811.1"/>
    <property type="molecule type" value="Genomic_DNA"/>
</dbReference>
<evidence type="ECO:0000313" key="7">
    <source>
        <dbReference type="Proteomes" id="UP001147653"/>
    </source>
</evidence>
<dbReference type="PANTHER" id="PTHR43943:SF17">
    <property type="entry name" value="3-PHENYLPROPIONATE-DIHYDRODIOL_CINNAMIC ACID-DIHYDRODIOL DEHYDROGENASE"/>
    <property type="match status" value="1"/>
</dbReference>
<evidence type="ECO:0000256" key="4">
    <source>
        <dbReference type="ARBA" id="ARBA00023027"/>
    </source>
</evidence>
<keyword evidence="2" id="KW-0058">Aromatic hydrocarbons catabolism</keyword>
<evidence type="ECO:0000259" key="5">
    <source>
        <dbReference type="SMART" id="SM00822"/>
    </source>
</evidence>
<comment type="similarity">
    <text evidence="1">Belongs to the short-chain dehydrogenases/reductases (SDR) family.</text>
</comment>
<dbReference type="InterPro" id="IPR036291">
    <property type="entry name" value="NAD(P)-bd_dom_sf"/>
</dbReference>
<keyword evidence="4" id="KW-0520">NAD</keyword>
<evidence type="ECO:0000256" key="3">
    <source>
        <dbReference type="ARBA" id="ARBA00023002"/>
    </source>
</evidence>
<dbReference type="InterPro" id="IPR002347">
    <property type="entry name" value="SDR_fam"/>
</dbReference>
<dbReference type="PROSITE" id="PS00061">
    <property type="entry name" value="ADH_SHORT"/>
    <property type="match status" value="1"/>
</dbReference>
<keyword evidence="7" id="KW-1185">Reference proteome</keyword>
<evidence type="ECO:0000256" key="1">
    <source>
        <dbReference type="ARBA" id="ARBA00006484"/>
    </source>
</evidence>
<organism evidence="6 7">
    <name type="scientific">Solirubrobacter phytolaccae</name>
    <dbReference type="NCBI Taxonomy" id="1404360"/>
    <lineage>
        <taxon>Bacteria</taxon>
        <taxon>Bacillati</taxon>
        <taxon>Actinomycetota</taxon>
        <taxon>Thermoleophilia</taxon>
        <taxon>Solirubrobacterales</taxon>
        <taxon>Solirubrobacteraceae</taxon>
        <taxon>Solirubrobacter</taxon>
    </lineage>
</organism>
<reference evidence="6" key="1">
    <citation type="submission" date="2022-10" db="EMBL/GenBank/DDBJ databases">
        <title>The WGS of Solirubrobacter phytolaccae KCTC 29190.</title>
        <authorList>
            <person name="Jiang Z."/>
        </authorList>
    </citation>
    <scope>NUCLEOTIDE SEQUENCE</scope>
    <source>
        <strain evidence="6">KCTC 29190</strain>
    </source>
</reference>
<feature type="domain" description="Ketoreductase" evidence="5">
    <location>
        <begin position="7"/>
        <end position="182"/>
    </location>
</feature>
<gene>
    <name evidence="6" type="ORF">OJ997_31200</name>
</gene>
<dbReference type="InterPro" id="IPR057326">
    <property type="entry name" value="KR_dom"/>
</dbReference>
<evidence type="ECO:0000256" key="2">
    <source>
        <dbReference type="ARBA" id="ARBA00022797"/>
    </source>
</evidence>
<proteinExistence type="inferred from homology"/>
<accession>A0A9X3NJS2</accession>
<keyword evidence="3" id="KW-0560">Oxidoreductase</keyword>
<dbReference type="RefSeq" id="WP_270029268.1">
    <property type="nucleotide sequence ID" value="NZ_JAPDDP010000087.1"/>
</dbReference>
<dbReference type="SUPFAM" id="SSF51735">
    <property type="entry name" value="NAD(P)-binding Rossmann-fold domains"/>
    <property type="match status" value="1"/>
</dbReference>
<evidence type="ECO:0000313" key="6">
    <source>
        <dbReference type="EMBL" id="MDA0184811.1"/>
    </source>
</evidence>
<comment type="caution">
    <text evidence="6">The sequence shown here is derived from an EMBL/GenBank/DDBJ whole genome shotgun (WGS) entry which is preliminary data.</text>
</comment>
<dbReference type="Pfam" id="PF13561">
    <property type="entry name" value="adh_short_C2"/>
    <property type="match status" value="1"/>
</dbReference>
<dbReference type="PANTHER" id="PTHR43943">
    <property type="entry name" value="DEHYDROGENASE/REDUCTASE (SDR FAMILY) MEMBER 4"/>
    <property type="match status" value="1"/>
</dbReference>
<dbReference type="AlphaFoldDB" id="A0A9X3NJS2"/>
<dbReference type="Gene3D" id="3.40.50.720">
    <property type="entry name" value="NAD(P)-binding Rossmann-like Domain"/>
    <property type="match status" value="1"/>
</dbReference>
<dbReference type="PRINTS" id="PR00080">
    <property type="entry name" value="SDRFAMILY"/>
</dbReference>
<sequence>MNRLDGKTAVITGGGTNGIGRAAAARMVAEGAHVFITGRRESELDSAVAAIGRNVTAVPGDITKPADLDRLYEQVAAHGRGLDVLFANAGAANFATIEDTTEQDLDEMFGVNVTGTVLTVKKAIPLLNRGASVIVNVSTSADRGVPGMGAYAASKAALRSFVRTWANELKDRDIRVNAISPGPTDTSGVAELVGAENLDAYNEALVAQIPMGRTGRLEEQAGVVAFLASDDSSFMLGANVYVDGGVNQI</sequence>
<dbReference type="FunFam" id="3.40.50.720:FF:000084">
    <property type="entry name" value="Short-chain dehydrogenase reductase"/>
    <property type="match status" value="1"/>
</dbReference>
<dbReference type="GO" id="GO:0016491">
    <property type="term" value="F:oxidoreductase activity"/>
    <property type="evidence" value="ECO:0007669"/>
    <property type="project" value="UniProtKB-KW"/>
</dbReference>
<dbReference type="Proteomes" id="UP001147653">
    <property type="component" value="Unassembled WGS sequence"/>
</dbReference>
<dbReference type="SMART" id="SM00822">
    <property type="entry name" value="PKS_KR"/>
    <property type="match status" value="1"/>
</dbReference>
<dbReference type="PRINTS" id="PR00081">
    <property type="entry name" value="GDHRDH"/>
</dbReference>
<name>A0A9X3NJS2_9ACTN</name>
<protein>
    <submittedName>
        <fullName evidence="6">SDR family oxidoreductase</fullName>
    </submittedName>
</protein>
<dbReference type="InterPro" id="IPR020904">
    <property type="entry name" value="Sc_DH/Rdtase_CS"/>
</dbReference>
<dbReference type="CDD" id="cd05233">
    <property type="entry name" value="SDR_c"/>
    <property type="match status" value="1"/>
</dbReference>